<dbReference type="GO" id="GO:0006629">
    <property type="term" value="P:lipid metabolic process"/>
    <property type="evidence" value="ECO:0007669"/>
    <property type="project" value="UniProtKB-KW"/>
</dbReference>
<dbReference type="GO" id="GO:0016020">
    <property type="term" value="C:membrane"/>
    <property type="evidence" value="ECO:0007669"/>
    <property type="project" value="UniProtKB-SubCell"/>
</dbReference>
<evidence type="ECO:0000256" key="5">
    <source>
        <dbReference type="ARBA" id="ARBA00022989"/>
    </source>
</evidence>
<protein>
    <submittedName>
        <fullName evidence="11">Lysophosphatidylcholine acyltransferase 2</fullName>
    </submittedName>
</protein>
<dbReference type="GO" id="GO:0016746">
    <property type="term" value="F:acyltransferase activity"/>
    <property type="evidence" value="ECO:0007669"/>
    <property type="project" value="UniProtKB-KW"/>
</dbReference>
<feature type="domain" description="Phospholipid/glycerol acyltransferase" evidence="10">
    <location>
        <begin position="96"/>
        <end position="156"/>
    </location>
</feature>
<evidence type="ECO:0000256" key="8">
    <source>
        <dbReference type="ARBA" id="ARBA00023315"/>
    </source>
</evidence>
<evidence type="ECO:0000313" key="11">
    <source>
        <dbReference type="EMBL" id="KAF4719259.1"/>
    </source>
</evidence>
<evidence type="ECO:0000256" key="6">
    <source>
        <dbReference type="ARBA" id="ARBA00023098"/>
    </source>
</evidence>
<evidence type="ECO:0000313" key="12">
    <source>
        <dbReference type="EMBL" id="KAF4724406.1"/>
    </source>
</evidence>
<keyword evidence="8 11" id="KW-0012">Acyltransferase</keyword>
<keyword evidence="6" id="KW-0443">Lipid metabolism</keyword>
<dbReference type="Pfam" id="PF01553">
    <property type="entry name" value="Acyltransferase"/>
    <property type="match status" value="1"/>
</dbReference>
<feature type="transmembrane region" description="Helical" evidence="9">
    <location>
        <begin position="40"/>
        <end position="73"/>
    </location>
</feature>
<evidence type="ECO:0000313" key="13">
    <source>
        <dbReference type="Proteomes" id="UP000553632"/>
    </source>
</evidence>
<evidence type="ECO:0000256" key="3">
    <source>
        <dbReference type="ARBA" id="ARBA00022679"/>
    </source>
</evidence>
<dbReference type="EMBL" id="JABANO010022897">
    <property type="protein sequence ID" value="KAF4724406.1"/>
    <property type="molecule type" value="Genomic_DNA"/>
</dbReference>
<evidence type="ECO:0000313" key="14">
    <source>
        <dbReference type="Proteomes" id="UP000574390"/>
    </source>
</evidence>
<evidence type="ECO:0000256" key="4">
    <source>
        <dbReference type="ARBA" id="ARBA00022692"/>
    </source>
</evidence>
<accession>A0A7J6REP9</accession>
<keyword evidence="5 9" id="KW-1133">Transmembrane helix</keyword>
<evidence type="ECO:0000256" key="9">
    <source>
        <dbReference type="SAM" id="Phobius"/>
    </source>
</evidence>
<dbReference type="Proteomes" id="UP000574390">
    <property type="component" value="Unassembled WGS sequence"/>
</dbReference>
<keyword evidence="7 9" id="KW-0472">Membrane</keyword>
<comment type="caution">
    <text evidence="11">The sequence shown here is derived from an EMBL/GenBank/DDBJ whole genome shotgun (WGS) entry which is preliminary data.</text>
</comment>
<gene>
    <name evidence="11" type="primary">LPCAT2_13</name>
    <name evidence="12" type="synonym">LPCAT2_18</name>
    <name evidence="11" type="ORF">FOZ62_017672</name>
    <name evidence="12" type="ORF">FOZ63_019335</name>
</gene>
<evidence type="ECO:0000256" key="1">
    <source>
        <dbReference type="ARBA" id="ARBA00004370"/>
    </source>
</evidence>
<evidence type="ECO:0000256" key="2">
    <source>
        <dbReference type="ARBA" id="ARBA00008655"/>
    </source>
</evidence>
<dbReference type="PANTHER" id="PTHR23063">
    <property type="entry name" value="PHOSPHOLIPID ACYLTRANSFERASE"/>
    <property type="match status" value="1"/>
</dbReference>
<comment type="subcellular location">
    <subcellularLocation>
        <location evidence="1">Membrane</location>
    </subcellularLocation>
</comment>
<organism evidence="11 14">
    <name type="scientific">Perkinsus olseni</name>
    <name type="common">Perkinsus atlanticus</name>
    <dbReference type="NCBI Taxonomy" id="32597"/>
    <lineage>
        <taxon>Eukaryota</taxon>
        <taxon>Sar</taxon>
        <taxon>Alveolata</taxon>
        <taxon>Perkinsozoa</taxon>
        <taxon>Perkinsea</taxon>
        <taxon>Perkinsida</taxon>
        <taxon>Perkinsidae</taxon>
        <taxon>Perkinsus</taxon>
    </lineage>
</organism>
<sequence>MHLSYKQAMLCDTDKIIRVFGHVPPSWKSFTRPSPRTLNYLFLMIAASTAVPVKIAVVTSLHVLAIIICLIPSEKLLSTTIPVCANLILRVLGLTVRQHGERLSPRKVPTVAVNHVSYLDIYVLESCGATPLSFVAKKDVRDMFLIGQLARAFDCV</sequence>
<evidence type="ECO:0000256" key="7">
    <source>
        <dbReference type="ARBA" id="ARBA00023136"/>
    </source>
</evidence>
<dbReference type="InterPro" id="IPR002123">
    <property type="entry name" value="Plipid/glycerol_acylTrfase"/>
</dbReference>
<evidence type="ECO:0000259" key="10">
    <source>
        <dbReference type="Pfam" id="PF01553"/>
    </source>
</evidence>
<name>A0A7J6REP9_PEROL</name>
<reference evidence="13 14" key="1">
    <citation type="submission" date="2020-04" db="EMBL/GenBank/DDBJ databases">
        <title>Perkinsus olseni comparative genomics.</title>
        <authorList>
            <person name="Bogema D.R."/>
        </authorList>
    </citation>
    <scope>NUCLEOTIDE SEQUENCE [LARGE SCALE GENOMIC DNA]</scope>
    <source>
        <strain evidence="11">ATCC PRA-205</strain>
        <strain evidence="12 13">ATCC PRA-207</strain>
    </source>
</reference>
<dbReference type="AlphaFoldDB" id="A0A7J6REP9"/>
<comment type="similarity">
    <text evidence="2">Belongs to the 1-acyl-sn-glycerol-3-phosphate acyltransferase family.</text>
</comment>
<keyword evidence="13" id="KW-1185">Reference proteome</keyword>
<proteinExistence type="inferred from homology"/>
<dbReference type="Proteomes" id="UP000553632">
    <property type="component" value="Unassembled WGS sequence"/>
</dbReference>
<dbReference type="PANTHER" id="PTHR23063:SF52">
    <property type="entry name" value="LYSOPHOSPHATIDYLCHOLINE ACYLTRANSFERASE"/>
    <property type="match status" value="1"/>
</dbReference>
<dbReference type="SUPFAM" id="SSF69593">
    <property type="entry name" value="Glycerol-3-phosphate (1)-acyltransferase"/>
    <property type="match status" value="1"/>
</dbReference>
<dbReference type="EMBL" id="JABANM010022639">
    <property type="protein sequence ID" value="KAF4719259.1"/>
    <property type="molecule type" value="Genomic_DNA"/>
</dbReference>
<keyword evidence="4 9" id="KW-0812">Transmembrane</keyword>
<keyword evidence="3 11" id="KW-0808">Transferase</keyword>